<evidence type="ECO:0000313" key="6">
    <source>
        <dbReference type="Proteomes" id="UP001159075"/>
    </source>
</evidence>
<dbReference type="InterPro" id="IPR011545">
    <property type="entry name" value="DEAD/DEAH_box_helicase_dom"/>
</dbReference>
<feature type="domain" description="Helicase ATP-binding" evidence="3">
    <location>
        <begin position="33"/>
        <end position="197"/>
    </location>
</feature>
<dbReference type="RefSeq" id="WP_279773714.1">
    <property type="nucleotide sequence ID" value="NZ_JAOCAS010000018.1"/>
</dbReference>
<proteinExistence type="predicted"/>
<organism evidence="5 6">
    <name type="scientific">Shewanella xiamenensis</name>
    <dbReference type="NCBI Taxonomy" id="332186"/>
    <lineage>
        <taxon>Bacteria</taxon>
        <taxon>Pseudomonadati</taxon>
        <taxon>Pseudomonadota</taxon>
        <taxon>Gammaproteobacteria</taxon>
        <taxon>Alteromonadales</taxon>
        <taxon>Shewanellaceae</taxon>
        <taxon>Shewanella</taxon>
    </lineage>
</organism>
<keyword evidence="5" id="KW-0378">Hydrolase</keyword>
<comment type="caution">
    <text evidence="5">The sequence shown here is derived from an EMBL/GenBank/DDBJ whole genome shotgun (WGS) entry which is preliminary data.</text>
</comment>
<dbReference type="InterPro" id="IPR001650">
    <property type="entry name" value="Helicase_C-like"/>
</dbReference>
<gene>
    <name evidence="5" type="ORF">ODY93_17750</name>
</gene>
<dbReference type="SMART" id="SM00487">
    <property type="entry name" value="DEXDc"/>
    <property type="match status" value="1"/>
</dbReference>
<dbReference type="Proteomes" id="UP001159075">
    <property type="component" value="Unassembled WGS sequence"/>
</dbReference>
<protein>
    <submittedName>
        <fullName evidence="5">DEAD/DEAH box helicase</fullName>
    </submittedName>
</protein>
<keyword evidence="6" id="KW-1185">Reference proteome</keyword>
<dbReference type="Gene3D" id="3.40.50.300">
    <property type="entry name" value="P-loop containing nucleotide triphosphate hydrolases"/>
    <property type="match status" value="2"/>
</dbReference>
<dbReference type="EMBL" id="JAOTLW010000022">
    <property type="protein sequence ID" value="MDI5833431.1"/>
    <property type="molecule type" value="Genomic_DNA"/>
</dbReference>
<dbReference type="PROSITE" id="PS51194">
    <property type="entry name" value="HELICASE_CTER"/>
    <property type="match status" value="1"/>
</dbReference>
<dbReference type="PROSITE" id="PS51192">
    <property type="entry name" value="HELICASE_ATP_BIND_1"/>
    <property type="match status" value="1"/>
</dbReference>
<dbReference type="InterPro" id="IPR052511">
    <property type="entry name" value="ATP-dep_Helicase"/>
</dbReference>
<reference evidence="5 6" key="1">
    <citation type="submission" date="2022-09" db="EMBL/GenBank/DDBJ databases">
        <title>The outer-membrane cytochrome OmcA is essential for infection of Shewanella oneidensis by a zebrafish-associated bacteriophage.</title>
        <authorList>
            <person name="Grenfell A.W."/>
            <person name="Intile P."/>
            <person name="Mcfarlane J."/>
            <person name="Leung D."/>
            <person name="Abdalla K."/>
            <person name="Wold M."/>
            <person name="Kees E."/>
            <person name="Gralnick J."/>
        </authorList>
    </citation>
    <scope>NUCLEOTIDE SEQUENCE [LARGE SCALE GENOMIC DNA]</scope>
    <source>
        <strain evidence="5 6">NF-5</strain>
    </source>
</reference>
<evidence type="ECO:0000313" key="5">
    <source>
        <dbReference type="EMBL" id="MDI5833431.1"/>
    </source>
</evidence>
<accession>A0ABT6UG93</accession>
<dbReference type="InterPro" id="IPR027417">
    <property type="entry name" value="P-loop_NTPase"/>
</dbReference>
<feature type="domain" description="Helicase C-terminal" evidence="4">
    <location>
        <begin position="251"/>
        <end position="403"/>
    </location>
</feature>
<sequence length="733" mass="81866">MTQEVELLDFKVRKWIHQQGWTGLRDIQREAVRPILSGSTDIIISASTAAGKTEAFFLPAISAVIGEDSGFSILYLSPLKALINDQYRRLESLCEIAEIDVVPWHGDASVSKKQKAKRTPNGIVLITPESLEAQLIRESEWVRRAFAGLKYIVIDEFHAFIGSERGLHLQSLLCRLEQVIAPDRPIPRVALSATLGNIESVPTILRPSSSLPCKIIKGSASGSIRLQVRGYVMPASVSLDVDNDSSKEKIVCGDLYRICRGDSHLVFANSRRRTEILASELSELCEKNHVPNEFFPHHGSLSKELRETLEARLQKETLPTTALCTMTLELGIDIGKVNSVIQVTAPHSVSSLKQRVGRSGRRGGPATLRMMIVENELTDKSSLHDSLRLELVQSIAMIRLLVQHQWVEPSEQNQCHFSTFLHQVLALIGQWGGIRADQIFTTLCINGPFRRIEKADFVELLKHMGQIELIRQMQSGELVLGAMGEKLVSHYTFYAVFKTPEEYRIVSKGKPLGSLPVDYVPAIGQNMIFAGRRWKVVQVDAERKTINVEKTDAGKPPSFGGEGMTVHNRVREEMFHILQMGDCAIEVGANKLHFLDAQAQNLFEQAVANFHDLNLSHKVLHQFGNRTLILLWKGDRVVRTLTVMLRKYGLEASDFAGIIEVEKAEVSDVRLILKMILTEAGEVSSTELADLVADKKIEKYDEFLPENLLAKGYGLKQFDVFGLAAELKNTIVD</sequence>
<evidence type="ECO:0000256" key="2">
    <source>
        <dbReference type="ARBA" id="ARBA00022840"/>
    </source>
</evidence>
<dbReference type="Pfam" id="PF00271">
    <property type="entry name" value="Helicase_C"/>
    <property type="match status" value="1"/>
</dbReference>
<keyword evidence="1" id="KW-0547">Nucleotide-binding</keyword>
<dbReference type="GO" id="GO:0004386">
    <property type="term" value="F:helicase activity"/>
    <property type="evidence" value="ECO:0007669"/>
    <property type="project" value="UniProtKB-KW"/>
</dbReference>
<dbReference type="InterPro" id="IPR014001">
    <property type="entry name" value="Helicase_ATP-bd"/>
</dbReference>
<dbReference type="SUPFAM" id="SSF52540">
    <property type="entry name" value="P-loop containing nucleoside triphosphate hydrolases"/>
    <property type="match status" value="1"/>
</dbReference>
<dbReference type="PANTHER" id="PTHR47962">
    <property type="entry name" value="ATP-DEPENDENT HELICASE LHR-RELATED-RELATED"/>
    <property type="match status" value="1"/>
</dbReference>
<keyword evidence="2" id="KW-0067">ATP-binding</keyword>
<evidence type="ECO:0000259" key="4">
    <source>
        <dbReference type="PROSITE" id="PS51194"/>
    </source>
</evidence>
<dbReference type="PANTHER" id="PTHR47962:SF5">
    <property type="entry name" value="ATP-DEPENDENT HELICASE LHR-RELATED"/>
    <property type="match status" value="1"/>
</dbReference>
<evidence type="ECO:0000256" key="1">
    <source>
        <dbReference type="ARBA" id="ARBA00022741"/>
    </source>
</evidence>
<evidence type="ECO:0000259" key="3">
    <source>
        <dbReference type="PROSITE" id="PS51192"/>
    </source>
</evidence>
<keyword evidence="5" id="KW-0347">Helicase</keyword>
<name>A0ABT6UG93_9GAMM</name>
<dbReference type="Pfam" id="PF00270">
    <property type="entry name" value="DEAD"/>
    <property type="match status" value="1"/>
</dbReference>
<dbReference type="SMART" id="SM00490">
    <property type="entry name" value="HELICc"/>
    <property type="match status" value="1"/>
</dbReference>